<dbReference type="GO" id="GO:0005829">
    <property type="term" value="C:cytosol"/>
    <property type="evidence" value="ECO:0007669"/>
    <property type="project" value="TreeGrafter"/>
</dbReference>
<evidence type="ECO:0000256" key="2">
    <source>
        <dbReference type="ARBA" id="ARBA00022840"/>
    </source>
</evidence>
<comment type="caution">
    <text evidence="3">The sequence shown here is derived from an EMBL/GenBank/DDBJ whole genome shotgun (WGS) entry which is preliminary data.</text>
</comment>
<dbReference type="RefSeq" id="WP_110465290.1">
    <property type="nucleotide sequence ID" value="NZ_JAMOFZ010000008.1"/>
</dbReference>
<proteinExistence type="predicted"/>
<dbReference type="GO" id="GO:0016887">
    <property type="term" value="F:ATP hydrolysis activity"/>
    <property type="evidence" value="ECO:0007669"/>
    <property type="project" value="TreeGrafter"/>
</dbReference>
<gene>
    <name evidence="3" type="ORF">DFQ15_10821</name>
</gene>
<dbReference type="SUPFAM" id="SSF52540">
    <property type="entry name" value="P-loop containing nucleoside triphosphate hydrolases"/>
    <property type="match status" value="1"/>
</dbReference>
<evidence type="ECO:0000256" key="1">
    <source>
        <dbReference type="ARBA" id="ARBA00022741"/>
    </source>
</evidence>
<keyword evidence="1" id="KW-0547">Nucleotide-binding</keyword>
<dbReference type="InterPro" id="IPR017746">
    <property type="entry name" value="Cellulose_synthase_operon_BcsQ"/>
</dbReference>
<dbReference type="Pfam" id="PF06564">
    <property type="entry name" value="CBP_BcsQ"/>
    <property type="match status" value="1"/>
</dbReference>
<dbReference type="GO" id="GO:0005524">
    <property type="term" value="F:ATP binding"/>
    <property type="evidence" value="ECO:0007669"/>
    <property type="project" value="UniProtKB-KW"/>
</dbReference>
<dbReference type="PANTHER" id="PTHR43384:SF6">
    <property type="entry name" value="SEPTUM SITE-DETERMINING PROTEIN MIND HOMOLOG, CHLOROPLASTIC"/>
    <property type="match status" value="1"/>
</dbReference>
<protein>
    <submittedName>
        <fullName evidence="3">Cellulose synthase operon protein YhjQ</fullName>
    </submittedName>
</protein>
<evidence type="ECO:0000313" key="4">
    <source>
        <dbReference type="Proteomes" id="UP000247540"/>
    </source>
</evidence>
<dbReference type="NCBIfam" id="TIGR03371">
    <property type="entry name" value="cellulose_yhjQ"/>
    <property type="match status" value="1"/>
</dbReference>
<dbReference type="GO" id="GO:0009898">
    <property type="term" value="C:cytoplasmic side of plasma membrane"/>
    <property type="evidence" value="ECO:0007669"/>
    <property type="project" value="TreeGrafter"/>
</dbReference>
<reference evidence="3 4" key="1">
    <citation type="submission" date="2018-06" db="EMBL/GenBank/DDBJ databases">
        <title>Genomic Encyclopedia of Type Strains, Phase III (KMG-III): the genomes of soil and plant-associated and newly described type strains.</title>
        <authorList>
            <person name="Whitman W."/>
        </authorList>
    </citation>
    <scope>NUCLEOTIDE SEQUENCE [LARGE SCALE GENOMIC DNA]</scope>
    <source>
        <strain evidence="3 4">CECT 7646</strain>
    </source>
</reference>
<evidence type="ECO:0000313" key="3">
    <source>
        <dbReference type="EMBL" id="PYE78232.1"/>
    </source>
</evidence>
<dbReference type="InterPro" id="IPR027417">
    <property type="entry name" value="P-loop_NTPase"/>
</dbReference>
<keyword evidence="4" id="KW-1185">Reference proteome</keyword>
<dbReference type="AlphaFoldDB" id="A0A318SM32"/>
<accession>A0A318SM32</accession>
<dbReference type="InterPro" id="IPR050625">
    <property type="entry name" value="ParA/MinD_ATPase"/>
</dbReference>
<name>A0A318SM32_9BURK</name>
<sequence>MHHNVAQASSLLPSRDRPVNRIASDTANLIDIQTVSVEGYHNIFQEESGRTALDAWPMLSALFMKNQALAPGAKESARPTWSGQTIVAVTGTKGGVGRTSCAANLAVALARAGIGAIALDLDPQNALGAHFGLEADGRTGVAHAALSGDSWHTHLRPVGPHAPFPAGSAELQVLSFGQLDNAQERAFQQHLGSCGDWVHAGLASLDGSRARVVVIDLPAHPSDIMRQVLAEAHVTITVMLADAASCLCEERARAAVPDLCLRGPGAVRSIYLLNQIDHSRRLQHDVARFLQQRLAGHELVFVHQDQAVPEALACGATVVASKHQAQAARDFTDIAAKLVFSIQPNSGEWALPAIDDGVHR</sequence>
<dbReference type="OrthoDB" id="5288747at2"/>
<dbReference type="Gene3D" id="3.40.50.300">
    <property type="entry name" value="P-loop containing nucleotide triphosphate hydrolases"/>
    <property type="match status" value="1"/>
</dbReference>
<dbReference type="EMBL" id="QJTC01000008">
    <property type="protein sequence ID" value="PYE78232.1"/>
    <property type="molecule type" value="Genomic_DNA"/>
</dbReference>
<dbReference type="GO" id="GO:0051782">
    <property type="term" value="P:negative regulation of cell division"/>
    <property type="evidence" value="ECO:0007669"/>
    <property type="project" value="TreeGrafter"/>
</dbReference>
<dbReference type="PANTHER" id="PTHR43384">
    <property type="entry name" value="SEPTUM SITE-DETERMINING PROTEIN MIND HOMOLOG, CHLOROPLASTIC-RELATED"/>
    <property type="match status" value="1"/>
</dbReference>
<keyword evidence="2" id="KW-0067">ATP-binding</keyword>
<organism evidence="3 4">
    <name type="scientific">Xylophilus ampelinus</name>
    <dbReference type="NCBI Taxonomy" id="54067"/>
    <lineage>
        <taxon>Bacteria</taxon>
        <taxon>Pseudomonadati</taxon>
        <taxon>Pseudomonadota</taxon>
        <taxon>Betaproteobacteria</taxon>
        <taxon>Burkholderiales</taxon>
        <taxon>Xylophilus</taxon>
    </lineage>
</organism>
<dbReference type="Proteomes" id="UP000247540">
    <property type="component" value="Unassembled WGS sequence"/>
</dbReference>